<evidence type="ECO:0000256" key="6">
    <source>
        <dbReference type="SAM" id="Coils"/>
    </source>
</evidence>
<dbReference type="EMBL" id="ABVL01000010">
    <property type="protein sequence ID" value="EDY18987.1"/>
    <property type="molecule type" value="Genomic_DNA"/>
</dbReference>
<evidence type="ECO:0000259" key="8">
    <source>
        <dbReference type="Pfam" id="PF13614"/>
    </source>
</evidence>
<evidence type="ECO:0000256" key="7">
    <source>
        <dbReference type="SAM" id="Phobius"/>
    </source>
</evidence>
<keyword evidence="7" id="KW-1133">Transmembrane helix</keyword>
<dbReference type="InterPro" id="IPR005702">
    <property type="entry name" value="Wzc-like_C"/>
</dbReference>
<dbReference type="eggNOG" id="COG0489">
    <property type="taxonomic scope" value="Bacteria"/>
</dbReference>
<dbReference type="RefSeq" id="WP_006980970.1">
    <property type="nucleotide sequence ID" value="NZ_ABVL01000010.1"/>
</dbReference>
<keyword evidence="7" id="KW-0812">Transmembrane</keyword>
<dbReference type="EC" id="2.7.10.2" evidence="9"/>
<dbReference type="CDD" id="cd05387">
    <property type="entry name" value="BY-kinase"/>
    <property type="match status" value="1"/>
</dbReference>
<sequence>MDSVNPQAPSVPLAAGLGLKVYRYRSLLRRNWWVLALTISLGLLYEGYILFSKPRLFESYSQILLRDEMISDVNKGVNFDDRAGRMYDTTIELLKNEMTLARARSRLALEAPGLTGKVDISATVAPRTNIFTVTGTGPNGEYTQKFVDAVVKEFMDARSVNRNSQVSQAREGIDSRVKKLKEDLDKQQADFQAFIKANNMAFWQEQAKSSAVFLSGLKNKQAELTNELSRLENLSPDELLTIAGQSPTAKAPVVAPVPGPNAAAVAAAASSPTSPAFNSQLYNQFTQVTQELVQRQAEVEYWKTIWKPKHPKFQALQNKVEELQRLLGTIKKQNAEATEARKVAIKAELKSLESSIESWQKKVTEASSKDAEYTTLQNAVATTQTQINQLTNNSGELDPKSSTPDPLTIMQAATPPQEKSPDTIKHLLLGIIGGFVVGVIVLLLMDRADDRVSSSTEMLDHFSEPILGQIPNVAETRKETGLPLLQPEDDRYTYAEAFRSLRSSLIFMPNQAEMKTLLITSAIPNEGKSTIASNLAVTMAASGARVLLVDADLRRGDLAQLFDTDGRFGLSSILRGEVPWKEAVQTTKYPTLSLIPRGPVTNQSGELLLKPDLVGLLEEFKDAYDLTIFNTAPILAADDTPTLAPNFDGALMVVRAAFTSARLSKNALNMLYQRQVNVLGLILNCIDAEMPDYYYYRYPKYYAAS</sequence>
<keyword evidence="7" id="KW-0472">Membrane</keyword>
<dbReference type="InterPro" id="IPR025669">
    <property type="entry name" value="AAA_dom"/>
</dbReference>
<proteinExistence type="predicted"/>
<organism evidence="9 10">
    <name type="scientific">Chthoniobacter flavus Ellin428</name>
    <dbReference type="NCBI Taxonomy" id="497964"/>
    <lineage>
        <taxon>Bacteria</taxon>
        <taxon>Pseudomonadati</taxon>
        <taxon>Verrucomicrobiota</taxon>
        <taxon>Spartobacteria</taxon>
        <taxon>Chthoniobacterales</taxon>
        <taxon>Chthoniobacteraceae</taxon>
        <taxon>Chthoniobacter</taxon>
    </lineage>
</organism>
<dbReference type="GO" id="GO:0004715">
    <property type="term" value="F:non-membrane spanning protein tyrosine kinase activity"/>
    <property type="evidence" value="ECO:0007669"/>
    <property type="project" value="UniProtKB-EC"/>
</dbReference>
<name>B4D407_9BACT</name>
<feature type="transmembrane region" description="Helical" evidence="7">
    <location>
        <begin position="32"/>
        <end position="51"/>
    </location>
</feature>
<protein>
    <submittedName>
        <fullName evidence="9">Capsular exopolysaccharide family</fullName>
        <ecNumber evidence="9">2.7.10.2</ecNumber>
    </submittedName>
</protein>
<dbReference type="Pfam" id="PF13614">
    <property type="entry name" value="AAA_31"/>
    <property type="match status" value="1"/>
</dbReference>
<dbReference type="SUPFAM" id="SSF52540">
    <property type="entry name" value="P-loop containing nucleoside triphosphate hydrolases"/>
    <property type="match status" value="1"/>
</dbReference>
<keyword evidence="2" id="KW-0547">Nucleotide-binding</keyword>
<keyword evidence="3" id="KW-0418">Kinase</keyword>
<evidence type="ECO:0000313" key="10">
    <source>
        <dbReference type="Proteomes" id="UP000005824"/>
    </source>
</evidence>
<dbReference type="FunCoup" id="B4D407">
    <property type="interactions" value="400"/>
</dbReference>
<evidence type="ECO:0000256" key="1">
    <source>
        <dbReference type="ARBA" id="ARBA00022679"/>
    </source>
</evidence>
<feature type="coiled-coil region" evidence="6">
    <location>
        <begin position="313"/>
        <end position="393"/>
    </location>
</feature>
<keyword evidence="1 9" id="KW-0808">Transferase</keyword>
<evidence type="ECO:0000256" key="2">
    <source>
        <dbReference type="ARBA" id="ARBA00022741"/>
    </source>
</evidence>
<gene>
    <name evidence="9" type="ORF">CfE428DRAFT_3645</name>
</gene>
<evidence type="ECO:0000256" key="4">
    <source>
        <dbReference type="ARBA" id="ARBA00022840"/>
    </source>
</evidence>
<keyword evidence="6" id="KW-0175">Coiled coil</keyword>
<dbReference type="InterPro" id="IPR050445">
    <property type="entry name" value="Bact_polysacc_biosynth/exp"/>
</dbReference>
<dbReference type="AlphaFoldDB" id="B4D407"/>
<accession>B4D407</accession>
<dbReference type="PANTHER" id="PTHR32309">
    <property type="entry name" value="TYROSINE-PROTEIN KINASE"/>
    <property type="match status" value="1"/>
</dbReference>
<feature type="coiled-coil region" evidence="6">
    <location>
        <begin position="170"/>
        <end position="234"/>
    </location>
</feature>
<dbReference type="STRING" id="497964.CfE428DRAFT_3645"/>
<evidence type="ECO:0000256" key="5">
    <source>
        <dbReference type="ARBA" id="ARBA00023137"/>
    </source>
</evidence>
<keyword evidence="5" id="KW-0829">Tyrosine-protein kinase</keyword>
<reference evidence="9 10" key="1">
    <citation type="journal article" date="2011" name="J. Bacteriol.">
        <title>Genome sequence of Chthoniobacter flavus Ellin428, an aerobic heterotrophic soil bacterium.</title>
        <authorList>
            <person name="Kant R."/>
            <person name="van Passel M.W."/>
            <person name="Palva A."/>
            <person name="Lucas S."/>
            <person name="Lapidus A."/>
            <person name="Glavina Del Rio T."/>
            <person name="Dalin E."/>
            <person name="Tice H."/>
            <person name="Bruce D."/>
            <person name="Goodwin L."/>
            <person name="Pitluck S."/>
            <person name="Larimer F.W."/>
            <person name="Land M.L."/>
            <person name="Hauser L."/>
            <person name="Sangwan P."/>
            <person name="de Vos W.M."/>
            <person name="Janssen P.H."/>
            <person name="Smidt H."/>
        </authorList>
    </citation>
    <scope>NUCLEOTIDE SEQUENCE [LARGE SCALE GENOMIC DNA]</scope>
    <source>
        <strain evidence="9 10">Ellin428</strain>
    </source>
</reference>
<dbReference type="PANTHER" id="PTHR32309:SF31">
    <property type="entry name" value="CAPSULAR EXOPOLYSACCHARIDE FAMILY"/>
    <property type="match status" value="1"/>
</dbReference>
<keyword evidence="4" id="KW-0067">ATP-binding</keyword>
<dbReference type="InParanoid" id="B4D407"/>
<dbReference type="InterPro" id="IPR027417">
    <property type="entry name" value="P-loop_NTPase"/>
</dbReference>
<comment type="caution">
    <text evidence="9">The sequence shown here is derived from an EMBL/GenBank/DDBJ whole genome shotgun (WGS) entry which is preliminary data.</text>
</comment>
<dbReference type="GO" id="GO:0005524">
    <property type="term" value="F:ATP binding"/>
    <property type="evidence" value="ECO:0007669"/>
    <property type="project" value="UniProtKB-KW"/>
</dbReference>
<keyword evidence="10" id="KW-1185">Reference proteome</keyword>
<evidence type="ECO:0000313" key="9">
    <source>
        <dbReference type="EMBL" id="EDY18987.1"/>
    </source>
</evidence>
<dbReference type="Gene3D" id="3.40.50.300">
    <property type="entry name" value="P-loop containing nucleotide triphosphate hydrolases"/>
    <property type="match status" value="1"/>
</dbReference>
<feature type="domain" description="AAA" evidence="8">
    <location>
        <begin position="527"/>
        <end position="636"/>
    </location>
</feature>
<evidence type="ECO:0000256" key="3">
    <source>
        <dbReference type="ARBA" id="ARBA00022777"/>
    </source>
</evidence>
<dbReference type="NCBIfam" id="TIGR01007">
    <property type="entry name" value="eps_fam"/>
    <property type="match status" value="1"/>
</dbReference>
<dbReference type="Proteomes" id="UP000005824">
    <property type="component" value="Unassembled WGS sequence"/>
</dbReference>